<protein>
    <submittedName>
        <fullName evidence="1">Uncharacterized protein</fullName>
    </submittedName>
</protein>
<evidence type="ECO:0000313" key="2">
    <source>
        <dbReference type="Proteomes" id="UP000827976"/>
    </source>
</evidence>
<sequence length="317" mass="36117">MAVNLVNGRCYLTPVVQTLNELKVHMTGRHWEIIRRTPFAALTEIEAVLQERALLDSLLQRFDGRSSKFRIGASLVSFRPQDVGLILGLRCDGNAVVFQKKKTHSPFELRYFSRSYERNKDSIKNTLERIVRERGEEENFVKLLMVYLMGTILFPNTSCSVPVWIVDYVDDLPAMGRFAWAQATHKWIMEDVPQAAARVQARCAGNKTNTGYVKGCSVALTTWFYELTGTGKKLHFGKTPRILCYDLSFLWISASSSLEWRPEKRAPVPAGMVEKLRLRRGKPTGEHCLGFILSGLHRDSQGIQLHFPVGKDERKEK</sequence>
<organism evidence="1 2">
    <name type="scientific">Dioscorea alata</name>
    <name type="common">Purple yam</name>
    <dbReference type="NCBI Taxonomy" id="55571"/>
    <lineage>
        <taxon>Eukaryota</taxon>
        <taxon>Viridiplantae</taxon>
        <taxon>Streptophyta</taxon>
        <taxon>Embryophyta</taxon>
        <taxon>Tracheophyta</taxon>
        <taxon>Spermatophyta</taxon>
        <taxon>Magnoliopsida</taxon>
        <taxon>Liliopsida</taxon>
        <taxon>Dioscoreales</taxon>
        <taxon>Dioscoreaceae</taxon>
        <taxon>Dioscorea</taxon>
    </lineage>
</organism>
<name>A0ACB7UML1_DIOAL</name>
<proteinExistence type="predicted"/>
<keyword evidence="2" id="KW-1185">Reference proteome</keyword>
<accession>A0ACB7UML1</accession>
<dbReference type="EMBL" id="CM037025">
    <property type="protein sequence ID" value="KAH7661737.1"/>
    <property type="molecule type" value="Genomic_DNA"/>
</dbReference>
<comment type="caution">
    <text evidence="1">The sequence shown here is derived from an EMBL/GenBank/DDBJ whole genome shotgun (WGS) entry which is preliminary data.</text>
</comment>
<reference evidence="2" key="1">
    <citation type="journal article" date="2022" name="Nat. Commun.">
        <title>Chromosome evolution and the genetic basis of agronomically important traits in greater yam.</title>
        <authorList>
            <person name="Bredeson J.V."/>
            <person name="Lyons J.B."/>
            <person name="Oniyinde I.O."/>
            <person name="Okereke N.R."/>
            <person name="Kolade O."/>
            <person name="Nnabue I."/>
            <person name="Nwadili C.O."/>
            <person name="Hribova E."/>
            <person name="Parker M."/>
            <person name="Nwogha J."/>
            <person name="Shu S."/>
            <person name="Carlson J."/>
            <person name="Kariba R."/>
            <person name="Muthemba S."/>
            <person name="Knop K."/>
            <person name="Barton G.J."/>
            <person name="Sherwood A.V."/>
            <person name="Lopez-Montes A."/>
            <person name="Asiedu R."/>
            <person name="Jamnadass R."/>
            <person name="Muchugi A."/>
            <person name="Goodstein D."/>
            <person name="Egesi C.N."/>
            <person name="Featherston J."/>
            <person name="Asfaw A."/>
            <person name="Simpson G.G."/>
            <person name="Dolezel J."/>
            <person name="Hendre P.S."/>
            <person name="Van Deynze A."/>
            <person name="Kumar P.L."/>
            <person name="Obidiegwu J.E."/>
            <person name="Bhattacharjee R."/>
            <person name="Rokhsar D.S."/>
        </authorList>
    </citation>
    <scope>NUCLEOTIDE SEQUENCE [LARGE SCALE GENOMIC DNA]</scope>
    <source>
        <strain evidence="2">cv. TDa95/00328</strain>
    </source>
</reference>
<evidence type="ECO:0000313" key="1">
    <source>
        <dbReference type="EMBL" id="KAH7661737.1"/>
    </source>
</evidence>
<gene>
    <name evidence="1" type="ORF">IHE45_15G083500</name>
</gene>
<dbReference type="Proteomes" id="UP000827976">
    <property type="component" value="Chromosome 15"/>
</dbReference>